<name>A0A2D0N6M9_FLAN2</name>
<dbReference type="PANTHER" id="PTHR42685">
    <property type="entry name" value="GERANYLGERANYL DIPHOSPHATE REDUCTASE"/>
    <property type="match status" value="1"/>
</dbReference>
<sequence>MIQTDIAILGAGPGGASTALKLSHLGLPCVLIDKADFPRDKVCGDAISGKVTTLLHRLDPAIMARFHGMSIQSDVWGMRFYAPNGKRVEVPFPIKSEAGHAPGYVSKRIDFDQFLIDEVRRRPDIQLHLNKEISSFKRQETGWRLQTADGDFTVNCRLLVVADGAHSRFSRTIAGLEKDTAHHAAALRAYYRNVGDLSERGFIELHFIHDITPGYFWIFPLPDGMANVGLGMRSDILAKKGLNLKETLRWIIEKHPTISERFKDAELIGKVHGFGLPLGSKPRPISGDHYVLVGDAGHLVDPITGEGIGNACYSGFIAAELAEKCVQENDFSAARLQAYDIRVARVLGSEMALSYRLQKLLAYPRVVNFMARVVAGNQRMMQVLSRMYADFDLRLELARPWFWIKMFFTGKR</sequence>
<feature type="domain" description="FAD-binding" evidence="1">
    <location>
        <begin position="4"/>
        <end position="173"/>
    </location>
</feature>
<evidence type="ECO:0000259" key="2">
    <source>
        <dbReference type="Pfam" id="PF22578"/>
    </source>
</evidence>
<feature type="domain" description="Digeranylgeranylglycerophospholipid reductase catalytic" evidence="2">
    <location>
        <begin position="193"/>
        <end position="263"/>
    </location>
</feature>
<dbReference type="InterPro" id="IPR011777">
    <property type="entry name" value="Geranylgeranyl_Rdtase_fam"/>
</dbReference>
<dbReference type="NCBIfam" id="TIGR02032">
    <property type="entry name" value="GG-red-SF"/>
    <property type="match status" value="1"/>
</dbReference>
<dbReference type="Pfam" id="PF01494">
    <property type="entry name" value="FAD_binding_3"/>
    <property type="match status" value="1"/>
</dbReference>
<dbReference type="InterPro" id="IPR002938">
    <property type="entry name" value="FAD-bd"/>
</dbReference>
<dbReference type="EMBL" id="PDUD01000027">
    <property type="protein sequence ID" value="PHN04154.1"/>
    <property type="molecule type" value="Genomic_DNA"/>
</dbReference>
<dbReference type="PRINTS" id="PR00420">
    <property type="entry name" value="RNGMNOXGNASE"/>
</dbReference>
<keyword evidence="4" id="KW-1185">Reference proteome</keyword>
<dbReference type="GO" id="GO:0071949">
    <property type="term" value="F:FAD binding"/>
    <property type="evidence" value="ECO:0007669"/>
    <property type="project" value="InterPro"/>
</dbReference>
<evidence type="ECO:0000313" key="4">
    <source>
        <dbReference type="Proteomes" id="UP000223913"/>
    </source>
</evidence>
<protein>
    <submittedName>
        <fullName evidence="3">Geranylgeranyl reductase</fullName>
    </submittedName>
</protein>
<dbReference type="InterPro" id="IPR050407">
    <property type="entry name" value="Geranylgeranyl_reductase"/>
</dbReference>
<evidence type="ECO:0000313" key="3">
    <source>
        <dbReference type="EMBL" id="PHN04154.1"/>
    </source>
</evidence>
<dbReference type="OrthoDB" id="9806565at2"/>
<organism evidence="3 4">
    <name type="scientific">Flavilitoribacter nigricans (strain ATCC 23147 / DSM 23189 / NBRC 102662 / NCIMB 1420 / SS-2)</name>
    <name type="common">Lewinella nigricans</name>
    <dbReference type="NCBI Taxonomy" id="1122177"/>
    <lineage>
        <taxon>Bacteria</taxon>
        <taxon>Pseudomonadati</taxon>
        <taxon>Bacteroidota</taxon>
        <taxon>Saprospiria</taxon>
        <taxon>Saprospirales</taxon>
        <taxon>Lewinellaceae</taxon>
        <taxon>Flavilitoribacter</taxon>
    </lineage>
</organism>
<reference evidence="3 4" key="1">
    <citation type="submission" date="2017-10" db="EMBL/GenBank/DDBJ databases">
        <title>The draft genome sequence of Lewinella nigricans NBRC 102662.</title>
        <authorList>
            <person name="Wang K."/>
        </authorList>
    </citation>
    <scope>NUCLEOTIDE SEQUENCE [LARGE SCALE GENOMIC DNA]</scope>
    <source>
        <strain evidence="3 4">NBRC 102662</strain>
    </source>
</reference>
<gene>
    <name evidence="3" type="ORF">CRP01_23445</name>
</gene>
<dbReference type="Pfam" id="PF22578">
    <property type="entry name" value="GGR_cat"/>
    <property type="match status" value="1"/>
</dbReference>
<dbReference type="GO" id="GO:0016628">
    <property type="term" value="F:oxidoreductase activity, acting on the CH-CH group of donors, NAD or NADP as acceptor"/>
    <property type="evidence" value="ECO:0007669"/>
    <property type="project" value="InterPro"/>
</dbReference>
<dbReference type="Gene3D" id="3.50.50.60">
    <property type="entry name" value="FAD/NAD(P)-binding domain"/>
    <property type="match status" value="1"/>
</dbReference>
<dbReference type="Proteomes" id="UP000223913">
    <property type="component" value="Unassembled WGS sequence"/>
</dbReference>
<comment type="caution">
    <text evidence="3">The sequence shown here is derived from an EMBL/GenBank/DDBJ whole genome shotgun (WGS) entry which is preliminary data.</text>
</comment>
<proteinExistence type="predicted"/>
<dbReference type="InterPro" id="IPR036188">
    <property type="entry name" value="FAD/NAD-bd_sf"/>
</dbReference>
<accession>A0A2D0N6M9</accession>
<dbReference type="PANTHER" id="PTHR42685:SF22">
    <property type="entry name" value="CONDITIONED MEDIUM FACTOR RECEPTOR 1"/>
    <property type="match status" value="1"/>
</dbReference>
<dbReference type="RefSeq" id="WP_099152540.1">
    <property type="nucleotide sequence ID" value="NZ_PDUD01000027.1"/>
</dbReference>
<dbReference type="AlphaFoldDB" id="A0A2D0N6M9"/>
<evidence type="ECO:0000259" key="1">
    <source>
        <dbReference type="Pfam" id="PF01494"/>
    </source>
</evidence>
<dbReference type="InterPro" id="IPR054715">
    <property type="entry name" value="GGR_cat"/>
</dbReference>
<dbReference type="SUPFAM" id="SSF51905">
    <property type="entry name" value="FAD/NAD(P)-binding domain"/>
    <property type="match status" value="1"/>
</dbReference>